<feature type="transmembrane region" description="Helical" evidence="5">
    <location>
        <begin position="6"/>
        <end position="26"/>
    </location>
</feature>
<reference evidence="7" key="1">
    <citation type="journal article" date="2014" name="Genome Announc.">
        <title>Draft Genome Sequence of Clostridium straminisolvens Strain JCM 21531T, Isolated from a Cellulose-Degrading Bacterial Community.</title>
        <authorList>
            <person name="Yuki M."/>
            <person name="Oshima K."/>
            <person name="Suda W."/>
            <person name="Sakamoto M."/>
            <person name="Kitamura K."/>
            <person name="Iida T."/>
            <person name="Hattori M."/>
            <person name="Ohkuma M."/>
        </authorList>
    </citation>
    <scope>NUCLEOTIDE SEQUENCE [LARGE SCALE GENOMIC DNA]</scope>
    <source>
        <strain evidence="7">JCM 21531</strain>
    </source>
</reference>
<dbReference type="PANTHER" id="PTHR10846:SF8">
    <property type="entry name" value="INNER MEMBRANE PROTEIN YRBG"/>
    <property type="match status" value="1"/>
</dbReference>
<dbReference type="Gene3D" id="1.20.1420.30">
    <property type="entry name" value="NCX, central ion-binding region"/>
    <property type="match status" value="1"/>
</dbReference>
<evidence type="ECO:0000313" key="7">
    <source>
        <dbReference type="EMBL" id="GAE90013.1"/>
    </source>
</evidence>
<dbReference type="GO" id="GO:0006874">
    <property type="term" value="P:intracellular calcium ion homeostasis"/>
    <property type="evidence" value="ECO:0007669"/>
    <property type="project" value="TreeGrafter"/>
</dbReference>
<evidence type="ECO:0000256" key="3">
    <source>
        <dbReference type="ARBA" id="ARBA00022989"/>
    </source>
</evidence>
<feature type="domain" description="Sodium/calcium exchanger membrane region" evidence="6">
    <location>
        <begin position="191"/>
        <end position="331"/>
    </location>
</feature>
<dbReference type="InterPro" id="IPR004837">
    <property type="entry name" value="NaCa_Exmemb"/>
</dbReference>
<comment type="subcellular location">
    <subcellularLocation>
        <location evidence="1">Membrane</location>
        <topology evidence="1">Multi-pass membrane protein</topology>
    </subcellularLocation>
</comment>
<dbReference type="Proteomes" id="UP000019109">
    <property type="component" value="Unassembled WGS sequence"/>
</dbReference>
<dbReference type="STRING" id="1294263.JCM21531_3591"/>
<feature type="transmembrane region" description="Helical" evidence="5">
    <location>
        <begin position="121"/>
        <end position="139"/>
    </location>
</feature>
<dbReference type="PANTHER" id="PTHR10846">
    <property type="entry name" value="SODIUM/POTASSIUM/CALCIUM EXCHANGER"/>
    <property type="match status" value="1"/>
</dbReference>
<evidence type="ECO:0000313" key="8">
    <source>
        <dbReference type="Proteomes" id="UP000019109"/>
    </source>
</evidence>
<feature type="transmembrane region" description="Helical" evidence="5">
    <location>
        <begin position="255"/>
        <end position="280"/>
    </location>
</feature>
<feature type="transmembrane region" description="Helical" evidence="5">
    <location>
        <begin position="286"/>
        <end position="304"/>
    </location>
</feature>
<keyword evidence="2 5" id="KW-0812">Transmembrane</keyword>
<comment type="caution">
    <text evidence="7">The sequence shown here is derived from an EMBL/GenBank/DDBJ whole genome shotgun (WGS) entry which is preliminary data.</text>
</comment>
<evidence type="ECO:0000256" key="4">
    <source>
        <dbReference type="ARBA" id="ARBA00023136"/>
    </source>
</evidence>
<evidence type="ECO:0000259" key="6">
    <source>
        <dbReference type="Pfam" id="PF01699"/>
    </source>
</evidence>
<feature type="transmembrane region" description="Helical" evidence="5">
    <location>
        <begin position="75"/>
        <end position="100"/>
    </location>
</feature>
<keyword evidence="4 5" id="KW-0472">Membrane</keyword>
<feature type="transmembrane region" description="Helical" evidence="5">
    <location>
        <begin position="190"/>
        <end position="209"/>
    </location>
</feature>
<feature type="transmembrane region" description="Helical" evidence="5">
    <location>
        <begin position="38"/>
        <end position="63"/>
    </location>
</feature>
<dbReference type="InterPro" id="IPR044880">
    <property type="entry name" value="NCX_ion-bd_dom_sf"/>
</dbReference>
<dbReference type="RefSeq" id="WP_038290561.1">
    <property type="nucleotide sequence ID" value="NZ_BAVR01000053.1"/>
</dbReference>
<dbReference type="InterPro" id="IPR004481">
    <property type="entry name" value="K/Na/Ca-exchanger"/>
</dbReference>
<dbReference type="GO" id="GO:0005262">
    <property type="term" value="F:calcium channel activity"/>
    <property type="evidence" value="ECO:0007669"/>
    <property type="project" value="TreeGrafter"/>
</dbReference>
<dbReference type="EMBL" id="BAVR01000053">
    <property type="protein sequence ID" value="GAE90013.1"/>
    <property type="molecule type" value="Genomic_DNA"/>
</dbReference>
<organism evidence="7 8">
    <name type="scientific">Acetivibrio straminisolvens JCM 21531</name>
    <dbReference type="NCBI Taxonomy" id="1294263"/>
    <lineage>
        <taxon>Bacteria</taxon>
        <taxon>Bacillati</taxon>
        <taxon>Bacillota</taxon>
        <taxon>Clostridia</taxon>
        <taxon>Eubacteriales</taxon>
        <taxon>Oscillospiraceae</taxon>
        <taxon>Acetivibrio</taxon>
    </lineage>
</organism>
<proteinExistence type="predicted"/>
<feature type="transmembrane region" description="Helical" evidence="5">
    <location>
        <begin position="311"/>
        <end position="331"/>
    </location>
</feature>
<dbReference type="Pfam" id="PF01699">
    <property type="entry name" value="Na_Ca_ex"/>
    <property type="match status" value="2"/>
</dbReference>
<dbReference type="GO" id="GO:0005886">
    <property type="term" value="C:plasma membrane"/>
    <property type="evidence" value="ECO:0007669"/>
    <property type="project" value="TreeGrafter"/>
</dbReference>
<dbReference type="AlphaFoldDB" id="W4VB35"/>
<evidence type="ECO:0000256" key="5">
    <source>
        <dbReference type="SAM" id="Phobius"/>
    </source>
</evidence>
<keyword evidence="8" id="KW-1185">Reference proteome</keyword>
<dbReference type="GO" id="GO:0008273">
    <property type="term" value="F:calcium, potassium:sodium antiporter activity"/>
    <property type="evidence" value="ECO:0007669"/>
    <property type="project" value="TreeGrafter"/>
</dbReference>
<evidence type="ECO:0000256" key="1">
    <source>
        <dbReference type="ARBA" id="ARBA00004141"/>
    </source>
</evidence>
<name>W4VB35_9FIRM</name>
<feature type="transmembrane region" description="Helical" evidence="5">
    <location>
        <begin position="145"/>
        <end position="162"/>
    </location>
</feature>
<protein>
    <submittedName>
        <fullName evidence="7">Sodium/calcium exchanger membrane region</fullName>
    </submittedName>
</protein>
<accession>W4VB35</accession>
<dbReference type="OrthoDB" id="9786081at2"/>
<gene>
    <name evidence="7" type="ORF">JCM21531_3591</name>
</gene>
<feature type="domain" description="Sodium/calcium exchanger membrane region" evidence="6">
    <location>
        <begin position="5"/>
        <end position="161"/>
    </location>
</feature>
<keyword evidence="3 5" id="KW-1133">Transmembrane helix</keyword>
<evidence type="ECO:0000256" key="2">
    <source>
        <dbReference type="ARBA" id="ARBA00022692"/>
    </source>
</evidence>
<sequence>MWINVAQMLMALALILISCEFFTNGVEWLGRKLGVGDGVVGSIFSAVGTCLPETMIPIIAILFLGEDRESMDVGIGAILGAPFMLSTLAFFVVGASVILFRSRRGTGINMFVNSDIVSRDISFFIVAYSVGVATAFINIRFIKRIVSAFLVATYIYYIILTVRQDKVNHGYLDKLYLTKVLGLKNNMSNIFIQICISLTGIILGANVFVKNIEYVSDYIGITPLILSLIVTPIVTELPEKFNSIIWIAKKKDTLALGNITGAMVFQSCIPVSIGILATPWQLNSHIIVSSVMATLSASTIYFWIEDKRNLNLIPLLMGGAFYALFIISLFMKG</sequence>